<dbReference type="EMBL" id="UYRT01077914">
    <property type="protein sequence ID" value="VDN17241.1"/>
    <property type="molecule type" value="Genomic_DNA"/>
</dbReference>
<dbReference type="SUPFAM" id="SSF53335">
    <property type="entry name" value="S-adenosyl-L-methionine-dependent methyltransferases"/>
    <property type="match status" value="1"/>
</dbReference>
<dbReference type="Pfam" id="PF01170">
    <property type="entry name" value="UPF0020"/>
    <property type="match status" value="1"/>
</dbReference>
<dbReference type="GO" id="GO:0043527">
    <property type="term" value="C:tRNA methyltransferase complex"/>
    <property type="evidence" value="ECO:0007669"/>
    <property type="project" value="UniProtKB-ARBA"/>
</dbReference>
<reference evidence="2 3" key="2">
    <citation type="submission" date="2018-11" db="EMBL/GenBank/DDBJ databases">
        <authorList>
            <consortium name="Pathogen Informatics"/>
        </authorList>
    </citation>
    <scope>NUCLEOTIDE SEQUENCE [LARGE SCALE GENOMIC DNA]</scope>
</reference>
<name>A0A183DNJ9_9BILA</name>
<organism evidence="4">
    <name type="scientific">Gongylonema pulchrum</name>
    <dbReference type="NCBI Taxonomy" id="637853"/>
    <lineage>
        <taxon>Eukaryota</taxon>
        <taxon>Metazoa</taxon>
        <taxon>Ecdysozoa</taxon>
        <taxon>Nematoda</taxon>
        <taxon>Chromadorea</taxon>
        <taxon>Rhabditida</taxon>
        <taxon>Spirurina</taxon>
        <taxon>Spiruromorpha</taxon>
        <taxon>Spiruroidea</taxon>
        <taxon>Gongylonematidae</taxon>
        <taxon>Gongylonema</taxon>
    </lineage>
</organism>
<evidence type="ECO:0000313" key="3">
    <source>
        <dbReference type="Proteomes" id="UP000271098"/>
    </source>
</evidence>
<protein>
    <submittedName>
        <fullName evidence="4">UPF0020 domain-containing protein</fullName>
    </submittedName>
</protein>
<dbReference type="Proteomes" id="UP000271098">
    <property type="component" value="Unassembled WGS sequence"/>
</dbReference>
<dbReference type="Gene3D" id="3.40.50.150">
    <property type="entry name" value="Vaccinia Virus protein VP39"/>
    <property type="match status" value="1"/>
</dbReference>
<dbReference type="GO" id="GO:0016423">
    <property type="term" value="F:tRNA (guanine) methyltransferase activity"/>
    <property type="evidence" value="ECO:0007669"/>
    <property type="project" value="TreeGrafter"/>
</dbReference>
<dbReference type="OrthoDB" id="2013972at2759"/>
<evidence type="ECO:0000259" key="1">
    <source>
        <dbReference type="Pfam" id="PF01170"/>
    </source>
</evidence>
<keyword evidence="3" id="KW-1185">Reference proteome</keyword>
<dbReference type="WBParaSite" id="GPUH_0001030301-mRNA-1">
    <property type="protein sequence ID" value="GPUH_0001030301-mRNA-1"/>
    <property type="gene ID" value="GPUH_0001030301"/>
</dbReference>
<feature type="domain" description="Ribosomal RNA large subunit methyltransferase K/L-like methyltransferase" evidence="1">
    <location>
        <begin position="164"/>
        <end position="334"/>
    </location>
</feature>
<dbReference type="PANTHER" id="PTHR14911:SF1">
    <property type="entry name" value="THUMP DOMAIN-CONTAINING PROTEIN 2"/>
    <property type="match status" value="1"/>
</dbReference>
<dbReference type="InterPro" id="IPR000241">
    <property type="entry name" value="RlmKL-like_Mtase"/>
</dbReference>
<dbReference type="AlphaFoldDB" id="A0A183DNJ9"/>
<sequence>MEPFVREQLTRIPNSTIEKILEGKILFEVNCFVEPNTLRCMERLFLVIAYEDIDCSLNKRQLFDKLFGFFRADSLMTACEEAFAFLILDQQSESKAFRVSLKTTGKWRRRIYSDKLSASIAQYIKRATGLRSSLHNATLEICIHVTEKYIFVGIPLTRKPLSLRSYLSDNALRSTIADAMLQLTDIQVGDVVLDLTCGSSSILLQAAHDFPDKVKRIFFFFLFLFPRQFDDVVKNFISSLKSIGSRSKTVWRSNQAFLLGADYCWNALQLSLSNRDHLRKADSLEPLMDLLCMDLFNECFKFKAIDHIVSDLPFGQQHGTNESALRILQHICDIFSK</sequence>
<reference evidence="4" key="1">
    <citation type="submission" date="2016-06" db="UniProtKB">
        <authorList>
            <consortium name="WormBaseParasite"/>
        </authorList>
    </citation>
    <scope>IDENTIFICATION</scope>
</reference>
<accession>A0A183DNJ9</accession>
<dbReference type="InterPro" id="IPR029063">
    <property type="entry name" value="SAM-dependent_MTases_sf"/>
</dbReference>
<evidence type="ECO:0000313" key="4">
    <source>
        <dbReference type="WBParaSite" id="GPUH_0001030301-mRNA-1"/>
    </source>
</evidence>
<dbReference type="SUPFAM" id="SSF143437">
    <property type="entry name" value="THUMP domain-like"/>
    <property type="match status" value="1"/>
</dbReference>
<proteinExistence type="predicted"/>
<dbReference type="PANTHER" id="PTHR14911">
    <property type="entry name" value="THUMP DOMAIN-CONTAINING"/>
    <property type="match status" value="1"/>
</dbReference>
<dbReference type="GO" id="GO:0030488">
    <property type="term" value="P:tRNA methylation"/>
    <property type="evidence" value="ECO:0007669"/>
    <property type="project" value="TreeGrafter"/>
</dbReference>
<evidence type="ECO:0000313" key="2">
    <source>
        <dbReference type="EMBL" id="VDN17241.1"/>
    </source>
</evidence>
<gene>
    <name evidence="2" type="ORF">GPUH_LOCUS10290</name>
</gene>